<dbReference type="InterPro" id="IPR042235">
    <property type="entry name" value="ZP-C_dom"/>
</dbReference>
<dbReference type="InterPro" id="IPR055356">
    <property type="entry name" value="ZP-N"/>
</dbReference>
<evidence type="ECO:0000256" key="14">
    <source>
        <dbReference type="ARBA" id="ARBA00023180"/>
    </source>
</evidence>
<gene>
    <name evidence="18" type="ORF">ACEWY4_017179</name>
</gene>
<dbReference type="PRINTS" id="PR00023">
    <property type="entry name" value="ZPELLUCIDA"/>
</dbReference>
<evidence type="ECO:0000256" key="5">
    <source>
        <dbReference type="ARBA" id="ARBA00022475"/>
    </source>
</evidence>
<evidence type="ECO:0000256" key="6">
    <source>
        <dbReference type="ARBA" id="ARBA00022525"/>
    </source>
</evidence>
<organism evidence="18 19">
    <name type="scientific">Coilia grayii</name>
    <name type="common">Gray's grenadier anchovy</name>
    <dbReference type="NCBI Taxonomy" id="363190"/>
    <lineage>
        <taxon>Eukaryota</taxon>
        <taxon>Metazoa</taxon>
        <taxon>Chordata</taxon>
        <taxon>Craniata</taxon>
        <taxon>Vertebrata</taxon>
        <taxon>Euteleostomi</taxon>
        <taxon>Actinopterygii</taxon>
        <taxon>Neopterygii</taxon>
        <taxon>Teleostei</taxon>
        <taxon>Clupei</taxon>
        <taxon>Clupeiformes</taxon>
        <taxon>Clupeoidei</taxon>
        <taxon>Engraulidae</taxon>
        <taxon>Coilinae</taxon>
        <taxon>Coilia</taxon>
    </lineage>
</organism>
<keyword evidence="11" id="KW-1133">Transmembrane helix</keyword>
<evidence type="ECO:0000256" key="4">
    <source>
        <dbReference type="ARBA" id="ARBA00017980"/>
    </source>
</evidence>
<dbReference type="Proteomes" id="UP001591681">
    <property type="component" value="Unassembled WGS sequence"/>
</dbReference>
<keyword evidence="6" id="KW-0964">Secreted</keyword>
<dbReference type="Gene3D" id="2.60.40.3210">
    <property type="entry name" value="Zona pellucida, ZP-N domain"/>
    <property type="match status" value="1"/>
</dbReference>
<protein>
    <recommendedName>
        <fullName evidence="4">Zona pellucida sperm-binding protein 3</fullName>
    </recommendedName>
    <alternativeName>
        <fullName evidence="15">Zona pellucida glycoprotein 3</fullName>
    </alternativeName>
</protein>
<sequence length="570" mass="62708">MSCGMTTFMNLFKGGFAIACLMVFFAKETYPRGFMVLPPVRLSPTPSTTKVGKGEDERRPETLTVRVVCHPDYMAIEMDADLLELGFPVDVADLRLGKREDAGEACRAFPTQPDKYIIAAPLTDCGTQHWITEEYLRYSNTLEYSPAPTPDGLVRTQPASFPIECYYKRKFDLSGVSVLPTWVPYMSTRADQGQLDFSLTLMTDDWTYERAPSVYFLGDVINIKAVLLQFNHSPMRVFVDNCVATLTPDVNSEPRYAFIENNGCMLDSYLTGSMSRFQPRQHPGELHISLDAFRFHQDDRSEIYITCLLKAEPIGQGEPTCRACFFNGNSWRSADGEDWVCAGCLPTGDPGKPSSGKKSASPSSTPQSSAGGLGAAYYQGRPKPRSGPSPWKAVVPTSSGWEREQSLGPITVLKRSRRPLAPEALQGPSQALPESKMANHIKAGPRSYSPATSGQEHPKELSQLGYKDDGFNQFIAMWKKRASPKDWAEMMALLQQTSQTSPAVTSAAAEALPTELPDEEQLDTTPGFAYKGQAKEDAVADLSMDTVLFTPAPSQDLVTSGDATETTIKR</sequence>
<evidence type="ECO:0000256" key="12">
    <source>
        <dbReference type="ARBA" id="ARBA00023136"/>
    </source>
</evidence>
<keyword evidence="8" id="KW-0165">Cleavage on pair of basic residues</keyword>
<evidence type="ECO:0000313" key="19">
    <source>
        <dbReference type="Proteomes" id="UP001591681"/>
    </source>
</evidence>
<evidence type="ECO:0000256" key="11">
    <source>
        <dbReference type="ARBA" id="ARBA00022989"/>
    </source>
</evidence>
<dbReference type="Pfam" id="PF00100">
    <property type="entry name" value="Zona_pellucida"/>
    <property type="match status" value="1"/>
</dbReference>
<evidence type="ECO:0000256" key="7">
    <source>
        <dbReference type="ARBA" id="ARBA00022530"/>
    </source>
</evidence>
<comment type="similarity">
    <text evidence="3">Belongs to the ZP domain family. ZPC subfamily.</text>
</comment>
<evidence type="ECO:0000256" key="9">
    <source>
        <dbReference type="ARBA" id="ARBA00022692"/>
    </source>
</evidence>
<proteinExistence type="inferred from homology"/>
<dbReference type="FunFam" id="2.60.40.4100:FF:000002">
    <property type="entry name" value="Zona pellucida sperm-binding protein 3"/>
    <property type="match status" value="1"/>
</dbReference>
<evidence type="ECO:0000256" key="16">
    <source>
        <dbReference type="SAM" id="MobiDB-lite"/>
    </source>
</evidence>
<feature type="domain" description="ZP" evidence="17">
    <location>
        <begin position="68"/>
        <end position="328"/>
    </location>
</feature>
<evidence type="ECO:0000256" key="1">
    <source>
        <dbReference type="ARBA" id="ARBA00004251"/>
    </source>
</evidence>
<evidence type="ECO:0000256" key="10">
    <source>
        <dbReference type="ARBA" id="ARBA00022729"/>
    </source>
</evidence>
<keyword evidence="13" id="KW-1015">Disulfide bond</keyword>
<dbReference type="GO" id="GO:0005886">
    <property type="term" value="C:plasma membrane"/>
    <property type="evidence" value="ECO:0007669"/>
    <property type="project" value="UniProtKB-SubCell"/>
</dbReference>
<evidence type="ECO:0000256" key="2">
    <source>
        <dbReference type="ARBA" id="ARBA00004498"/>
    </source>
</evidence>
<evidence type="ECO:0000256" key="8">
    <source>
        <dbReference type="ARBA" id="ARBA00022685"/>
    </source>
</evidence>
<dbReference type="Gene3D" id="2.60.40.4100">
    <property type="entry name" value="Zona pellucida, ZP-C domain"/>
    <property type="match status" value="1"/>
</dbReference>
<dbReference type="AlphaFoldDB" id="A0ABD1JG33"/>
<comment type="subcellular location">
    <subcellularLocation>
        <location evidence="1">Cell membrane</location>
        <topology evidence="1">Single-pass type I membrane protein</topology>
    </subcellularLocation>
    <subcellularLocation>
        <location evidence="2">Secreted</location>
        <location evidence="2">Extracellular space</location>
        <location evidence="2">Extracellular matrix</location>
    </subcellularLocation>
</comment>
<evidence type="ECO:0000256" key="15">
    <source>
        <dbReference type="ARBA" id="ARBA00030824"/>
    </source>
</evidence>
<dbReference type="SMART" id="SM00241">
    <property type="entry name" value="ZP"/>
    <property type="match status" value="1"/>
</dbReference>
<keyword evidence="19" id="KW-1185">Reference proteome</keyword>
<keyword evidence="10" id="KW-0732">Signal</keyword>
<dbReference type="Pfam" id="PF23344">
    <property type="entry name" value="ZP-N"/>
    <property type="match status" value="1"/>
</dbReference>
<keyword evidence="9" id="KW-0812">Transmembrane</keyword>
<dbReference type="PANTHER" id="PTHR11576">
    <property type="entry name" value="ZONA PELLUCIDA SPERM-BINDING PROTEIN 3"/>
    <property type="match status" value="1"/>
</dbReference>
<dbReference type="PROSITE" id="PS51034">
    <property type="entry name" value="ZP_2"/>
    <property type="match status" value="1"/>
</dbReference>
<evidence type="ECO:0000313" key="18">
    <source>
        <dbReference type="EMBL" id="KAL2086120.1"/>
    </source>
</evidence>
<accession>A0ABD1JG33</accession>
<evidence type="ECO:0000256" key="13">
    <source>
        <dbReference type="ARBA" id="ARBA00023157"/>
    </source>
</evidence>
<name>A0ABD1JG33_9TELE</name>
<keyword evidence="12" id="KW-0472">Membrane</keyword>
<dbReference type="PANTHER" id="PTHR11576:SF2">
    <property type="entry name" value="ZONA PELLUCIDA SPERM-BINDING PROTEIN 3"/>
    <property type="match status" value="1"/>
</dbReference>
<dbReference type="InterPro" id="IPR048290">
    <property type="entry name" value="ZP_chr"/>
</dbReference>
<comment type="caution">
    <text evidence="18">The sequence shown here is derived from an EMBL/GenBank/DDBJ whole genome shotgun (WGS) entry which is preliminary data.</text>
</comment>
<dbReference type="InterPro" id="IPR055355">
    <property type="entry name" value="ZP-C"/>
</dbReference>
<dbReference type="InterPro" id="IPR001507">
    <property type="entry name" value="ZP_dom"/>
</dbReference>
<dbReference type="EMBL" id="JBHFQA010000015">
    <property type="protein sequence ID" value="KAL2086120.1"/>
    <property type="molecule type" value="Genomic_DNA"/>
</dbReference>
<feature type="region of interest" description="Disordered" evidence="16">
    <location>
        <begin position="350"/>
        <end position="415"/>
    </location>
</feature>
<keyword evidence="5" id="KW-1003">Cell membrane</keyword>
<keyword evidence="14" id="KW-0325">Glycoprotein</keyword>
<evidence type="ECO:0000256" key="3">
    <source>
        <dbReference type="ARBA" id="ARBA00006735"/>
    </source>
</evidence>
<dbReference type="FunFam" id="2.60.40.3210:FF:000001">
    <property type="entry name" value="Zona pellucida sperm-binding protein 3"/>
    <property type="match status" value="1"/>
</dbReference>
<evidence type="ECO:0000259" key="17">
    <source>
        <dbReference type="PROSITE" id="PS51034"/>
    </source>
</evidence>
<keyword evidence="7" id="KW-0272">Extracellular matrix</keyword>
<reference evidence="18 19" key="1">
    <citation type="submission" date="2024-09" db="EMBL/GenBank/DDBJ databases">
        <title>A chromosome-level genome assembly of Gray's grenadier anchovy, Coilia grayii.</title>
        <authorList>
            <person name="Fu Z."/>
        </authorList>
    </citation>
    <scope>NUCLEOTIDE SEQUENCE [LARGE SCALE GENOMIC DNA]</scope>
    <source>
        <strain evidence="18">G4</strain>
        <tissue evidence="18">Muscle</tissue>
    </source>
</reference>
<feature type="compositionally biased region" description="Low complexity" evidence="16">
    <location>
        <begin position="350"/>
        <end position="370"/>
    </location>
</feature>